<keyword evidence="2 4" id="KW-0012">Acyltransferase</keyword>
<dbReference type="PANTHER" id="PTHR43420">
    <property type="entry name" value="ACETYLTRANSFERASE"/>
    <property type="match status" value="1"/>
</dbReference>
<protein>
    <submittedName>
        <fullName evidence="4">Mycothiol acetyltransferase</fullName>
        <ecNumber evidence="4">2.3.1.189</ecNumber>
    </submittedName>
</protein>
<sequence length="164" mass="19279">MKIIRLPISRWQDYKKFYIESVTDSPQAFLWSTEEIDLKKDTEWQDRIKNMYFAIDDDNKLIGMSGFYCEEKKKLAHIANIVRVYVSPKYRGKGIGKKLLLTVIEDIKSKPEIKKLQLGVMTTQTAAYNLYKSVGFKKIGEQKMAIWVGNEFYDKYLMEVLLDK</sequence>
<evidence type="ECO:0000256" key="1">
    <source>
        <dbReference type="ARBA" id="ARBA00022679"/>
    </source>
</evidence>
<evidence type="ECO:0000259" key="3">
    <source>
        <dbReference type="PROSITE" id="PS51186"/>
    </source>
</evidence>
<feature type="domain" description="N-acetyltransferase" evidence="3">
    <location>
        <begin position="1"/>
        <end position="163"/>
    </location>
</feature>
<dbReference type="GO" id="GO:0035447">
    <property type="term" value="F:mycothiol synthase activity"/>
    <property type="evidence" value="ECO:0007669"/>
    <property type="project" value="UniProtKB-EC"/>
</dbReference>
<comment type="caution">
    <text evidence="4">The sequence shown here is derived from an EMBL/GenBank/DDBJ whole genome shotgun (WGS) entry which is preliminary data.</text>
</comment>
<accession>A0A645DRR3</accession>
<dbReference type="EC" id="2.3.1.189" evidence="4"/>
<dbReference type="InterPro" id="IPR000182">
    <property type="entry name" value="GNAT_dom"/>
</dbReference>
<dbReference type="SUPFAM" id="SSF55729">
    <property type="entry name" value="Acyl-CoA N-acyltransferases (Nat)"/>
    <property type="match status" value="1"/>
</dbReference>
<dbReference type="InterPro" id="IPR050680">
    <property type="entry name" value="YpeA/RimI_acetyltransf"/>
</dbReference>
<dbReference type="CDD" id="cd04301">
    <property type="entry name" value="NAT_SF"/>
    <property type="match status" value="1"/>
</dbReference>
<dbReference type="Gene3D" id="3.40.630.30">
    <property type="match status" value="1"/>
</dbReference>
<name>A0A645DRR3_9ZZZZ</name>
<dbReference type="Pfam" id="PF00583">
    <property type="entry name" value="Acetyltransf_1"/>
    <property type="match status" value="1"/>
</dbReference>
<proteinExistence type="predicted"/>
<dbReference type="AlphaFoldDB" id="A0A645DRR3"/>
<dbReference type="InterPro" id="IPR016181">
    <property type="entry name" value="Acyl_CoA_acyltransferase"/>
</dbReference>
<dbReference type="EMBL" id="VSSQ01038947">
    <property type="protein sequence ID" value="MPM91955.1"/>
    <property type="molecule type" value="Genomic_DNA"/>
</dbReference>
<gene>
    <name evidence="4" type="primary">mshD_25</name>
    <name evidence="4" type="ORF">SDC9_139089</name>
</gene>
<evidence type="ECO:0000256" key="2">
    <source>
        <dbReference type="ARBA" id="ARBA00023315"/>
    </source>
</evidence>
<dbReference type="PROSITE" id="PS51186">
    <property type="entry name" value="GNAT"/>
    <property type="match status" value="1"/>
</dbReference>
<organism evidence="4">
    <name type="scientific">bioreactor metagenome</name>
    <dbReference type="NCBI Taxonomy" id="1076179"/>
    <lineage>
        <taxon>unclassified sequences</taxon>
        <taxon>metagenomes</taxon>
        <taxon>ecological metagenomes</taxon>
    </lineage>
</organism>
<reference evidence="4" key="1">
    <citation type="submission" date="2019-08" db="EMBL/GenBank/DDBJ databases">
        <authorList>
            <person name="Kucharzyk K."/>
            <person name="Murdoch R.W."/>
            <person name="Higgins S."/>
            <person name="Loffler F."/>
        </authorList>
    </citation>
    <scope>NUCLEOTIDE SEQUENCE</scope>
</reference>
<keyword evidence="1 4" id="KW-0808">Transferase</keyword>
<evidence type="ECO:0000313" key="4">
    <source>
        <dbReference type="EMBL" id="MPM91955.1"/>
    </source>
</evidence>